<sequence length="63" mass="7134">MLRSPLPSTSSAQLQLHREAYCASTHTPVQERGDHDKLRELESGTLRHTLYAVEKMIRLSCAI</sequence>
<reference evidence="1" key="1">
    <citation type="submission" date="2022-11" db="EMBL/GenBank/DDBJ databases">
        <title>Genome Resource of Sclerotinia nivalis Strain SnTB1, a Plant Pathogen Isolated from American Ginseng.</title>
        <authorList>
            <person name="Fan S."/>
        </authorList>
    </citation>
    <scope>NUCLEOTIDE SEQUENCE</scope>
    <source>
        <strain evidence="1">SnTB1</strain>
    </source>
</reference>
<organism evidence="1 2">
    <name type="scientific">Sclerotinia nivalis</name>
    <dbReference type="NCBI Taxonomy" id="352851"/>
    <lineage>
        <taxon>Eukaryota</taxon>
        <taxon>Fungi</taxon>
        <taxon>Dikarya</taxon>
        <taxon>Ascomycota</taxon>
        <taxon>Pezizomycotina</taxon>
        <taxon>Leotiomycetes</taxon>
        <taxon>Helotiales</taxon>
        <taxon>Sclerotiniaceae</taxon>
        <taxon>Sclerotinia</taxon>
    </lineage>
</organism>
<dbReference type="EMBL" id="JAPEIS010000009">
    <property type="protein sequence ID" value="KAJ8063193.1"/>
    <property type="molecule type" value="Genomic_DNA"/>
</dbReference>
<comment type="caution">
    <text evidence="1">The sequence shown here is derived from an EMBL/GenBank/DDBJ whole genome shotgun (WGS) entry which is preliminary data.</text>
</comment>
<dbReference type="AlphaFoldDB" id="A0A9X0ALM6"/>
<protein>
    <submittedName>
        <fullName evidence="1">Uncharacterized protein</fullName>
    </submittedName>
</protein>
<gene>
    <name evidence="1" type="ORF">OCU04_008431</name>
</gene>
<evidence type="ECO:0000313" key="1">
    <source>
        <dbReference type="EMBL" id="KAJ8063193.1"/>
    </source>
</evidence>
<evidence type="ECO:0000313" key="2">
    <source>
        <dbReference type="Proteomes" id="UP001152300"/>
    </source>
</evidence>
<accession>A0A9X0ALM6</accession>
<name>A0A9X0ALM6_9HELO</name>
<keyword evidence="2" id="KW-1185">Reference proteome</keyword>
<proteinExistence type="predicted"/>
<dbReference type="Proteomes" id="UP001152300">
    <property type="component" value="Unassembled WGS sequence"/>
</dbReference>